<evidence type="ECO:0000313" key="2">
    <source>
        <dbReference type="Proteomes" id="UP000177050"/>
    </source>
</evidence>
<gene>
    <name evidence="1" type="ORF">A3K52_03745</name>
</gene>
<dbReference type="Gene3D" id="3.60.15.10">
    <property type="entry name" value="Ribonuclease Z/Hydroxyacylglutathione hydrolase-like"/>
    <property type="match status" value="1"/>
</dbReference>
<comment type="caution">
    <text evidence="1">The sequence shown here is derived from an EMBL/GenBank/DDBJ whole genome shotgun (WGS) entry which is preliminary data.</text>
</comment>
<evidence type="ECO:0000313" key="1">
    <source>
        <dbReference type="EMBL" id="OGK73864.1"/>
    </source>
</evidence>
<dbReference type="EMBL" id="MGBR01000001">
    <property type="protein sequence ID" value="OGK73864.1"/>
    <property type="molecule type" value="Genomic_DNA"/>
</dbReference>
<dbReference type="AlphaFoldDB" id="A0A1F7L1D8"/>
<dbReference type="Pfam" id="PF13483">
    <property type="entry name" value="Lactamase_B_3"/>
    <property type="match status" value="1"/>
</dbReference>
<dbReference type="PANTHER" id="PTHR42967:SF1">
    <property type="entry name" value="MBL FOLD METALLO-HYDROLASE"/>
    <property type="match status" value="1"/>
</dbReference>
<proteinExistence type="predicted"/>
<evidence type="ECO:0008006" key="3">
    <source>
        <dbReference type="Google" id="ProtNLM"/>
    </source>
</evidence>
<protein>
    <recommendedName>
        <fullName evidence="3">Lactamase</fullName>
    </recommendedName>
</protein>
<name>A0A1F7L1D8_9BACT</name>
<accession>A0A1F7L1D8</accession>
<dbReference type="Proteomes" id="UP000177050">
    <property type="component" value="Unassembled WGS sequence"/>
</dbReference>
<dbReference type="InterPro" id="IPR036866">
    <property type="entry name" value="RibonucZ/Hydroxyglut_hydro"/>
</dbReference>
<reference evidence="1 2" key="1">
    <citation type="journal article" date="2016" name="Nat. Commun.">
        <title>Thousands of microbial genomes shed light on interconnected biogeochemical processes in an aquifer system.</title>
        <authorList>
            <person name="Anantharaman K."/>
            <person name="Brown C.T."/>
            <person name="Hug L.A."/>
            <person name="Sharon I."/>
            <person name="Castelle C.J."/>
            <person name="Probst A.J."/>
            <person name="Thomas B.C."/>
            <person name="Singh A."/>
            <person name="Wilkins M.J."/>
            <person name="Karaoz U."/>
            <person name="Brodie E.L."/>
            <person name="Williams K.H."/>
            <person name="Hubbard S.S."/>
            <person name="Banfield J.F."/>
        </authorList>
    </citation>
    <scope>NUCLEOTIDE SEQUENCE [LARGE SCALE GENOMIC DNA]</scope>
</reference>
<dbReference type="PANTHER" id="PTHR42967">
    <property type="entry name" value="METAL DEPENDENT HYDROLASE"/>
    <property type="match status" value="1"/>
</dbReference>
<organism evidence="1 2">
    <name type="scientific">Candidatus Roizmanbacteria bacterium RIFOXYD1_FULL_38_12</name>
    <dbReference type="NCBI Taxonomy" id="1802093"/>
    <lineage>
        <taxon>Bacteria</taxon>
        <taxon>Candidatus Roizmaniibacteriota</taxon>
    </lineage>
</organism>
<sequence length="212" mass="23724">MEIKYLGHSSFLIKSKDARIVTDPFDPKMVGLKFPKVEADIITVSHDHKDHNQVHGVEGTPTIFDWPGQFEKKGIRIWGFKTFHDKKQGAERGDNVMYKFEAEGISVLHCGDLGVVPDDAYLDEIGDVDVLLVPVGGFYTIDAEEAIDLIKKVEPAIVVPMHYGSDEIAIKELAPLSQFLKKIGIEQVIPSEKLVVKKDELEEEMKVIVLKA</sequence>
<dbReference type="SUPFAM" id="SSF56281">
    <property type="entry name" value="Metallo-hydrolase/oxidoreductase"/>
    <property type="match status" value="1"/>
</dbReference>